<keyword evidence="2" id="KW-1133">Transmembrane helix</keyword>
<feature type="transmembrane region" description="Helical" evidence="2">
    <location>
        <begin position="122"/>
        <end position="138"/>
    </location>
</feature>
<dbReference type="Gene3D" id="1.10.3210.10">
    <property type="entry name" value="Hypothetical protein af1432"/>
    <property type="match status" value="1"/>
</dbReference>
<dbReference type="InterPro" id="IPR052020">
    <property type="entry name" value="Cyclic_di-GMP/3'3'-cGAMP_PDE"/>
</dbReference>
<feature type="transmembrane region" description="Helical" evidence="2">
    <location>
        <begin position="23"/>
        <end position="45"/>
    </location>
</feature>
<evidence type="ECO:0000313" key="5">
    <source>
        <dbReference type="Proteomes" id="UP000190423"/>
    </source>
</evidence>
<feature type="transmembrane region" description="Helical" evidence="2">
    <location>
        <begin position="51"/>
        <end position="68"/>
    </location>
</feature>
<accession>A0A1T4JL81</accession>
<gene>
    <name evidence="4" type="ORF">SAMN02745149_00552</name>
</gene>
<dbReference type="CDD" id="cd00077">
    <property type="entry name" value="HDc"/>
    <property type="match status" value="1"/>
</dbReference>
<dbReference type="OrthoDB" id="9781505at2"/>
<dbReference type="STRING" id="261392.SAMN02745149_00552"/>
<feature type="domain" description="HD-GYP" evidence="3">
    <location>
        <begin position="212"/>
        <end position="421"/>
    </location>
</feature>
<dbReference type="InterPro" id="IPR037522">
    <property type="entry name" value="HD_GYP_dom"/>
</dbReference>
<dbReference type="PANTHER" id="PTHR45228">
    <property type="entry name" value="CYCLIC DI-GMP PHOSPHODIESTERASE TM_0186-RELATED"/>
    <property type="match status" value="1"/>
</dbReference>
<proteinExistence type="predicted"/>
<feature type="transmembrane region" description="Helical" evidence="2">
    <location>
        <begin position="75"/>
        <end position="91"/>
    </location>
</feature>
<feature type="transmembrane region" description="Helical" evidence="2">
    <location>
        <begin position="158"/>
        <end position="181"/>
    </location>
</feature>
<keyword evidence="2" id="KW-0812">Transmembrane</keyword>
<feature type="transmembrane region" description="Helical" evidence="2">
    <location>
        <begin position="97"/>
        <end position="115"/>
    </location>
</feature>
<evidence type="ECO:0000313" key="4">
    <source>
        <dbReference type="EMBL" id="SJZ30916.1"/>
    </source>
</evidence>
<name>A0A1T4JL81_TREPO</name>
<dbReference type="GeneID" id="78315870"/>
<feature type="coiled-coil region" evidence="1">
    <location>
        <begin position="191"/>
        <end position="218"/>
    </location>
</feature>
<dbReference type="PROSITE" id="PS51832">
    <property type="entry name" value="HD_GYP"/>
    <property type="match status" value="1"/>
</dbReference>
<dbReference type="PANTHER" id="PTHR45228:SF5">
    <property type="entry name" value="CYCLIC DI-GMP PHOSPHODIESTERASE VC_1348-RELATED"/>
    <property type="match status" value="1"/>
</dbReference>
<organism evidence="4 5">
    <name type="scientific">Treponema porcinum</name>
    <dbReference type="NCBI Taxonomy" id="261392"/>
    <lineage>
        <taxon>Bacteria</taxon>
        <taxon>Pseudomonadati</taxon>
        <taxon>Spirochaetota</taxon>
        <taxon>Spirochaetia</taxon>
        <taxon>Spirochaetales</taxon>
        <taxon>Treponemataceae</taxon>
        <taxon>Treponema</taxon>
    </lineage>
</organism>
<keyword evidence="5" id="KW-1185">Reference proteome</keyword>
<dbReference type="SMART" id="SM00471">
    <property type="entry name" value="HDc"/>
    <property type="match status" value="1"/>
</dbReference>
<reference evidence="4 5" key="1">
    <citation type="submission" date="2017-02" db="EMBL/GenBank/DDBJ databases">
        <authorList>
            <person name="Peterson S.W."/>
        </authorList>
    </citation>
    <scope>NUCLEOTIDE SEQUENCE [LARGE SCALE GENOMIC DNA]</scope>
    <source>
        <strain evidence="4 5">ATCC BAA-908</strain>
    </source>
</reference>
<dbReference type="InterPro" id="IPR003607">
    <property type="entry name" value="HD/PDEase_dom"/>
</dbReference>
<dbReference type="EMBL" id="FUWG01000003">
    <property type="protein sequence ID" value="SJZ30916.1"/>
    <property type="molecule type" value="Genomic_DNA"/>
</dbReference>
<evidence type="ECO:0000256" key="1">
    <source>
        <dbReference type="SAM" id="Coils"/>
    </source>
</evidence>
<dbReference type="SUPFAM" id="SSF109604">
    <property type="entry name" value="HD-domain/PDEase-like"/>
    <property type="match status" value="1"/>
</dbReference>
<sequence>MSVYDEIFFTENIINVNKIVEKIIFSTGILPVCFYIFTALGLWHISTSYCLFIFCFSAVASVIVYFLNRSQKTQVLSMIVSLLFCTLYVCVLGESGIINISIVFGIVPFISCLYYNMRLTQIITITNLALILVTNYLRSFTIMDNYLFTIENFSRHRWYVSHAISISLEFIFVFLVSFSISRRSKKSLQTMMDLMLERDKANKELKEKNANLMQTQMDIIKFVAEVLGSHDLFTGRHVIHTQKYVGIIARQLRQNGCYIDVLTDEVIQLYETAAFLHDIGKIHIPEGVLNKPGRFTEQERELMKVHPAEGNKLLDFLPPIKNGQLNAIAKDMAFYHHEKWDGSGYPVGLKGNEIPLSARIMAAADVLDALVSQRLYKNPMSFDMAMKIFEEERGTHFEPCIVDAVFSCRGQLESEDVKFKEKESAENEKELNWWKEYHEKLAQLST</sequence>
<evidence type="ECO:0000256" key="2">
    <source>
        <dbReference type="SAM" id="Phobius"/>
    </source>
</evidence>
<dbReference type="RefSeq" id="WP_078932472.1">
    <property type="nucleotide sequence ID" value="NZ_FUWG01000003.1"/>
</dbReference>
<dbReference type="AlphaFoldDB" id="A0A1T4JL81"/>
<keyword evidence="2" id="KW-0472">Membrane</keyword>
<evidence type="ECO:0000259" key="3">
    <source>
        <dbReference type="PROSITE" id="PS51832"/>
    </source>
</evidence>
<dbReference type="Pfam" id="PF13487">
    <property type="entry name" value="HD_5"/>
    <property type="match status" value="1"/>
</dbReference>
<protein>
    <submittedName>
        <fullName evidence="4">HD domain-containing protein</fullName>
    </submittedName>
</protein>
<dbReference type="Proteomes" id="UP000190423">
    <property type="component" value="Unassembled WGS sequence"/>
</dbReference>
<keyword evidence="1" id="KW-0175">Coiled coil</keyword>